<dbReference type="Proteomes" id="UP000176944">
    <property type="component" value="Chromosome"/>
</dbReference>
<evidence type="ECO:0000256" key="6">
    <source>
        <dbReference type="ARBA" id="ARBA00023285"/>
    </source>
</evidence>
<dbReference type="SUPFAM" id="SSF56796">
    <property type="entry name" value="Dehydroquinate synthase-like"/>
    <property type="match status" value="1"/>
</dbReference>
<keyword evidence="5" id="KW-0456">Lyase</keyword>
<dbReference type="PANTHER" id="PTHR43622:SF1">
    <property type="entry name" value="3-DEHYDROQUINATE SYNTHASE"/>
    <property type="match status" value="1"/>
</dbReference>
<evidence type="ECO:0000313" key="11">
    <source>
        <dbReference type="Proteomes" id="UP000176944"/>
    </source>
</evidence>
<dbReference type="GO" id="GO:0046872">
    <property type="term" value="F:metal ion binding"/>
    <property type="evidence" value="ECO:0007669"/>
    <property type="project" value="UniProtKB-KW"/>
</dbReference>
<dbReference type="GO" id="GO:0009073">
    <property type="term" value="P:aromatic amino acid family biosynthetic process"/>
    <property type="evidence" value="ECO:0007669"/>
    <property type="project" value="InterPro"/>
</dbReference>
<dbReference type="CDD" id="cd08197">
    <property type="entry name" value="DOIS"/>
    <property type="match status" value="1"/>
</dbReference>
<dbReference type="PANTHER" id="PTHR43622">
    <property type="entry name" value="3-DEHYDROQUINATE SYNTHASE"/>
    <property type="match status" value="1"/>
</dbReference>
<dbReference type="InterPro" id="IPR056179">
    <property type="entry name" value="DHQS_C"/>
</dbReference>
<dbReference type="AlphaFoldDB" id="A0A1D9G6R9"/>
<protein>
    <submittedName>
        <fullName evidence="10">2-deoxy-scyllo-inosose synthase</fullName>
    </submittedName>
</protein>
<feature type="transmembrane region" description="Helical" evidence="7">
    <location>
        <begin position="98"/>
        <end position="119"/>
    </location>
</feature>
<evidence type="ECO:0000256" key="7">
    <source>
        <dbReference type="SAM" id="Phobius"/>
    </source>
</evidence>
<keyword evidence="4" id="KW-0520">NAD</keyword>
<organism evidence="10 11">
    <name type="scientific">Moorena producens (strain JHB)</name>
    <dbReference type="NCBI Taxonomy" id="1454205"/>
    <lineage>
        <taxon>Bacteria</taxon>
        <taxon>Bacillati</taxon>
        <taxon>Cyanobacteriota</taxon>
        <taxon>Cyanophyceae</taxon>
        <taxon>Coleofasciculales</taxon>
        <taxon>Coleofasciculaceae</taxon>
        <taxon>Moorena</taxon>
    </lineage>
</organism>
<sequence length="402" mass="44716">MKTINFNFGEYLVPFYIGTNCLYQLATIIKQFKFDKLFIGFDDHSKFYHGARLLNILDQNSIPYSTCVIPPGENNKTLENLDSILSTFIQNGCTRQSIIITFGGGIVGNIFGLAAGLLYRGIRLIHFPTTFLAVHDSVTSQKQAINYLSYKNTVGLFHLPTAVIHDTSVLTTLDEKNIKSGLGELVKNAILFGDEFYDVLINQLNCHKDLKFSSAAFEELVISGINAKNRLLKHDSREKNTAIVFEYGHTIGHAIELSCPHNSLSHGEAVAIGMLGASCVANKMGIMSDEDRAKHDQLIEKIHPRLPILDQDIFPAVWNRVLHDNKRGYVPTEKGIIRMILAKRIGELHQPNPYYLEAVPEEIVAQAIRYVLSKTSSGLQKNTGDKVVLGDAGVRGCDRISL</sequence>
<evidence type="ECO:0000259" key="9">
    <source>
        <dbReference type="Pfam" id="PF24621"/>
    </source>
</evidence>
<accession>A0A1D9G6R9</accession>
<dbReference type="Pfam" id="PF01761">
    <property type="entry name" value="DHQ_synthase"/>
    <property type="match status" value="1"/>
</dbReference>
<dbReference type="PIRSF" id="PIRSF001455">
    <property type="entry name" value="DHQ_synth"/>
    <property type="match status" value="1"/>
</dbReference>
<comment type="cofactor">
    <cofactor evidence="1">
        <name>NAD(+)</name>
        <dbReference type="ChEBI" id="CHEBI:57540"/>
    </cofactor>
</comment>
<evidence type="ECO:0000256" key="4">
    <source>
        <dbReference type="ARBA" id="ARBA00023027"/>
    </source>
</evidence>
<dbReference type="InterPro" id="IPR030963">
    <property type="entry name" value="DHQ_synth_fam"/>
</dbReference>
<evidence type="ECO:0000256" key="2">
    <source>
        <dbReference type="ARBA" id="ARBA00001941"/>
    </source>
</evidence>
<feature type="domain" description="3-dehydroquinate synthase C-terminal" evidence="9">
    <location>
        <begin position="181"/>
        <end position="326"/>
    </location>
</feature>
<feature type="domain" description="3-dehydroquinate synthase N-terminal" evidence="8">
    <location>
        <begin position="67"/>
        <end position="179"/>
    </location>
</feature>
<reference evidence="11" key="1">
    <citation type="submission" date="2016-10" db="EMBL/GenBank/DDBJ databases">
        <title>Comparative genomics uncovers the prolific and rare metabolic potential of the cyanobacterial genus Moorea.</title>
        <authorList>
            <person name="Leao T."/>
            <person name="Castelao G."/>
            <person name="Korobeynikov A."/>
            <person name="Monroe E.A."/>
            <person name="Podell S."/>
            <person name="Glukhov E."/>
            <person name="Allen E."/>
            <person name="Gerwick W.H."/>
            <person name="Gerwick L."/>
        </authorList>
    </citation>
    <scope>NUCLEOTIDE SEQUENCE [LARGE SCALE GENOMIC DNA]</scope>
    <source>
        <strain evidence="11">JHB</strain>
    </source>
</reference>
<keyword evidence="7" id="KW-0812">Transmembrane</keyword>
<comment type="cofactor">
    <cofactor evidence="2">
        <name>Co(2+)</name>
        <dbReference type="ChEBI" id="CHEBI:48828"/>
    </cofactor>
</comment>
<keyword evidence="6" id="KW-0170">Cobalt</keyword>
<dbReference type="EMBL" id="CP017708">
    <property type="protein sequence ID" value="AOY83347.1"/>
    <property type="molecule type" value="Genomic_DNA"/>
</dbReference>
<keyword evidence="3" id="KW-0479">Metal-binding</keyword>
<evidence type="ECO:0000259" key="8">
    <source>
        <dbReference type="Pfam" id="PF01761"/>
    </source>
</evidence>
<dbReference type="Gene3D" id="1.20.1090.10">
    <property type="entry name" value="Dehydroquinate synthase-like - alpha domain"/>
    <property type="match status" value="1"/>
</dbReference>
<dbReference type="Pfam" id="PF24621">
    <property type="entry name" value="DHQS_C"/>
    <property type="match status" value="1"/>
</dbReference>
<evidence type="ECO:0000256" key="3">
    <source>
        <dbReference type="ARBA" id="ARBA00022723"/>
    </source>
</evidence>
<evidence type="ECO:0000256" key="1">
    <source>
        <dbReference type="ARBA" id="ARBA00001911"/>
    </source>
</evidence>
<keyword evidence="7" id="KW-0472">Membrane</keyword>
<dbReference type="Gene3D" id="3.40.50.1970">
    <property type="match status" value="1"/>
</dbReference>
<dbReference type="GO" id="GO:0003856">
    <property type="term" value="F:3-dehydroquinate synthase activity"/>
    <property type="evidence" value="ECO:0007669"/>
    <property type="project" value="TreeGrafter"/>
</dbReference>
<proteinExistence type="predicted"/>
<name>A0A1D9G6R9_MOOP1</name>
<evidence type="ECO:0000313" key="10">
    <source>
        <dbReference type="EMBL" id="AOY83347.1"/>
    </source>
</evidence>
<keyword evidence="7" id="KW-1133">Transmembrane helix</keyword>
<evidence type="ECO:0000256" key="5">
    <source>
        <dbReference type="ARBA" id="ARBA00023239"/>
    </source>
</evidence>
<dbReference type="InterPro" id="IPR050071">
    <property type="entry name" value="Dehydroquinate_synthase"/>
</dbReference>
<dbReference type="InterPro" id="IPR030960">
    <property type="entry name" value="DHQS/DOIS_N"/>
</dbReference>
<gene>
    <name evidence="10" type="ORF">BJP36_28940</name>
</gene>